<comment type="caution">
    <text evidence="6">The sequence shown here is derived from an EMBL/GenBank/DDBJ whole genome shotgun (WGS) entry which is preliminary data.</text>
</comment>
<dbReference type="PROSITE" id="PS51732">
    <property type="entry name" value="ASN_GLN_ASE_3"/>
    <property type="match status" value="1"/>
</dbReference>
<dbReference type="Gene3D" id="3.40.50.40">
    <property type="match status" value="1"/>
</dbReference>
<evidence type="ECO:0000259" key="5">
    <source>
        <dbReference type="Pfam" id="PF17763"/>
    </source>
</evidence>
<dbReference type="InterPro" id="IPR020827">
    <property type="entry name" value="Asparaginase/glutaminase_AS1"/>
</dbReference>
<dbReference type="AlphaFoldDB" id="A0AAD9CYV9"/>
<reference evidence="6" key="1">
    <citation type="submission" date="2023-02" db="EMBL/GenBank/DDBJ databases">
        <title>Identification and recombinant expression of a fungal hydrolase from Papiliotrema laurentii that hydrolyzes apple cutin and clears colloidal polyester polyurethane.</title>
        <authorList>
            <consortium name="DOE Joint Genome Institute"/>
            <person name="Roman V.A."/>
            <person name="Bojanowski C."/>
            <person name="Crable B.R."/>
            <person name="Wagner D.N."/>
            <person name="Hung C.S."/>
            <person name="Nadeau L.J."/>
            <person name="Schratz L."/>
            <person name="Haridas S."/>
            <person name="Pangilinan J."/>
            <person name="Lipzen A."/>
            <person name="Na H."/>
            <person name="Yan M."/>
            <person name="Ng V."/>
            <person name="Grigoriev I.V."/>
            <person name="Spatafora J.W."/>
            <person name="Barlow D."/>
            <person name="Biffinger J."/>
            <person name="Kelley-Loughnane N."/>
            <person name="Varaljay V.A."/>
            <person name="Crookes-Goodson W.J."/>
        </authorList>
    </citation>
    <scope>NUCLEOTIDE SEQUENCE</scope>
    <source>
        <strain evidence="6">5307AH</strain>
    </source>
</reference>
<organism evidence="6 7">
    <name type="scientific">Papiliotrema laurentii</name>
    <name type="common">Cryptococcus laurentii</name>
    <dbReference type="NCBI Taxonomy" id="5418"/>
    <lineage>
        <taxon>Eukaryota</taxon>
        <taxon>Fungi</taxon>
        <taxon>Dikarya</taxon>
        <taxon>Basidiomycota</taxon>
        <taxon>Agaricomycotina</taxon>
        <taxon>Tremellomycetes</taxon>
        <taxon>Tremellales</taxon>
        <taxon>Rhynchogastremaceae</taxon>
        <taxon>Papiliotrema</taxon>
    </lineage>
</organism>
<dbReference type="InterPro" id="IPR037152">
    <property type="entry name" value="L-asparaginase_N_sf"/>
</dbReference>
<dbReference type="SFLD" id="SFLDS00057">
    <property type="entry name" value="Glutaminase/Asparaginase"/>
    <property type="match status" value="1"/>
</dbReference>
<gene>
    <name evidence="6" type="ORF">DB88DRAFT_494579</name>
</gene>
<dbReference type="CDD" id="cd08963">
    <property type="entry name" value="L-asparaginase_I"/>
    <property type="match status" value="1"/>
</dbReference>
<dbReference type="GO" id="GO:0006528">
    <property type="term" value="P:asparagine metabolic process"/>
    <property type="evidence" value="ECO:0007669"/>
    <property type="project" value="UniProtKB-ARBA"/>
</dbReference>
<dbReference type="PIRSF" id="PIRSF001220">
    <property type="entry name" value="L-ASNase_gatD"/>
    <property type="match status" value="1"/>
</dbReference>
<feature type="domain" description="Asparaginase/glutaminase C-terminal" evidence="5">
    <location>
        <begin position="278"/>
        <end position="393"/>
    </location>
</feature>
<name>A0AAD9CYV9_PAPLA</name>
<evidence type="ECO:0000256" key="3">
    <source>
        <dbReference type="SAM" id="MobiDB-lite"/>
    </source>
</evidence>
<evidence type="ECO:0000256" key="1">
    <source>
        <dbReference type="ARBA" id="ARBA00012920"/>
    </source>
</evidence>
<dbReference type="Pfam" id="PF17763">
    <property type="entry name" value="Asparaginase_C"/>
    <property type="match status" value="1"/>
</dbReference>
<evidence type="ECO:0000259" key="4">
    <source>
        <dbReference type="Pfam" id="PF00710"/>
    </source>
</evidence>
<dbReference type="PROSITE" id="PS00144">
    <property type="entry name" value="ASN_GLN_ASE_1"/>
    <property type="match status" value="1"/>
</dbReference>
<proteinExistence type="predicted"/>
<dbReference type="SMART" id="SM00870">
    <property type="entry name" value="Asparaginase"/>
    <property type="match status" value="1"/>
</dbReference>
<dbReference type="EC" id="3.5.1.1" evidence="1"/>
<dbReference type="InterPro" id="IPR027473">
    <property type="entry name" value="L-asparaginase_C"/>
</dbReference>
<dbReference type="PRINTS" id="PR00139">
    <property type="entry name" value="ASNGLNASE"/>
</dbReference>
<dbReference type="InterPro" id="IPR027474">
    <property type="entry name" value="L-asparaginase_N"/>
</dbReference>
<evidence type="ECO:0000313" key="7">
    <source>
        <dbReference type="Proteomes" id="UP001182556"/>
    </source>
</evidence>
<protein>
    <recommendedName>
        <fullName evidence="1">asparaginase</fullName>
        <ecNumber evidence="1">3.5.1.1</ecNumber>
    </recommendedName>
</protein>
<dbReference type="GO" id="GO:0004067">
    <property type="term" value="F:asparaginase activity"/>
    <property type="evidence" value="ECO:0007669"/>
    <property type="project" value="UniProtKB-UniRule"/>
</dbReference>
<dbReference type="InterPro" id="IPR006034">
    <property type="entry name" value="Asparaginase/glutaminase-like"/>
</dbReference>
<dbReference type="Proteomes" id="UP001182556">
    <property type="component" value="Unassembled WGS sequence"/>
</dbReference>
<dbReference type="SUPFAM" id="SSF53774">
    <property type="entry name" value="Glutaminase/Asparaginase"/>
    <property type="match status" value="1"/>
</dbReference>
<feature type="active site" evidence="2">
    <location>
        <position position="40"/>
    </location>
</feature>
<evidence type="ECO:0000256" key="2">
    <source>
        <dbReference type="PROSITE-ProRule" id="PRU10099"/>
    </source>
</evidence>
<dbReference type="EMBL" id="JAODAN010000007">
    <property type="protein sequence ID" value="KAK1923304.1"/>
    <property type="molecule type" value="Genomic_DNA"/>
</dbReference>
<dbReference type="PIRSF" id="PIRSF500176">
    <property type="entry name" value="L_ASNase"/>
    <property type="match status" value="1"/>
</dbReference>
<dbReference type="Gene3D" id="3.40.50.1170">
    <property type="entry name" value="L-asparaginase, N-terminal domain"/>
    <property type="match status" value="1"/>
</dbReference>
<keyword evidence="7" id="KW-1185">Reference proteome</keyword>
<dbReference type="Pfam" id="PF00710">
    <property type="entry name" value="Asparaginase"/>
    <property type="match status" value="1"/>
</dbReference>
<dbReference type="InterPro" id="IPR040919">
    <property type="entry name" value="Asparaginase_C"/>
</dbReference>
<dbReference type="PANTHER" id="PTHR11707">
    <property type="entry name" value="L-ASPARAGINASE"/>
    <property type="match status" value="1"/>
</dbReference>
<evidence type="ECO:0000313" key="6">
    <source>
        <dbReference type="EMBL" id="KAK1923304.1"/>
    </source>
</evidence>
<dbReference type="PANTHER" id="PTHR11707:SF28">
    <property type="entry name" value="60 KDA LYSOPHOSPHOLIPASE"/>
    <property type="match status" value="1"/>
</dbReference>
<dbReference type="InterPro" id="IPR036152">
    <property type="entry name" value="Asp/glu_Ase-like_sf"/>
</dbReference>
<feature type="domain" description="L-asparaginase N-terminal" evidence="4">
    <location>
        <begin position="31"/>
        <end position="250"/>
    </location>
</feature>
<sequence length="403" mass="43618">MSCSTPPTPLTPSSTGIHSNPVPMPYGQKRKVLVIGTGGTIASEPTVNGLSPLRNDHFYRRIRQHPQLSDPALSTPTHFSSDVPTRQVGPNTLYPELITPALDDYGATVGYEILDLDKHMDSSEMTPAEWNIIASLVSENWDLYEGFIILSGTDTLAYTASILTFLFTHPGKPILVTGAQIPLSQPRSDGWTNLLDSLYVAGVLNFAGVGVVFHHTVLQGCRATKASANLFNAFSTPCVPPLINLNVKITQNMNLPARSSTLPPRLIPLITTPTVISASIHPGITGKLLSAQIEAVPTCRAVILSAYGSGNLPINEESGVLAALQRFVEKEILVVVISQCSIPNVYPLYTQGRMLLSIGVLPGYDLTHEAAFAKLLWLVSRKDLTFEQRQKLFEIPVAGEMSV</sequence>
<feature type="compositionally biased region" description="Pro residues" evidence="3">
    <location>
        <begin position="1"/>
        <end position="10"/>
    </location>
</feature>
<feature type="region of interest" description="Disordered" evidence="3">
    <location>
        <begin position="1"/>
        <end position="23"/>
    </location>
</feature>
<accession>A0AAD9CYV9</accession>
<dbReference type="InterPro" id="IPR041725">
    <property type="entry name" value="L-asparaginase_I"/>
</dbReference>